<dbReference type="STRING" id="1298598.JCM21714_1178"/>
<keyword evidence="2" id="KW-0521">NADP</keyword>
<evidence type="ECO:0000256" key="2">
    <source>
        <dbReference type="ARBA" id="ARBA00022857"/>
    </source>
</evidence>
<proteinExistence type="inferred from homology"/>
<dbReference type="AlphaFoldDB" id="W4VGA4"/>
<sequence length="61" mass="7218">MILRWDLQQGIITIPKSVKKQRIQDNADVFDFELTEEEMKLIANMNKEERIGPDPDAFNKR</sequence>
<dbReference type="PANTHER" id="PTHR43827">
    <property type="entry name" value="2,5-DIKETO-D-GLUCONIC ACID REDUCTASE"/>
    <property type="match status" value="1"/>
</dbReference>
<comment type="caution">
    <text evidence="5">The sequence shown here is derived from an EMBL/GenBank/DDBJ whole genome shotgun (WGS) entry which is preliminary data.</text>
</comment>
<comment type="similarity">
    <text evidence="1">Belongs to the aldo/keto reductase family.</text>
</comment>
<dbReference type="SUPFAM" id="SSF51430">
    <property type="entry name" value="NAD(P)-linked oxidoreductase"/>
    <property type="match status" value="1"/>
</dbReference>
<evidence type="ECO:0000313" key="6">
    <source>
        <dbReference type="Proteomes" id="UP000019102"/>
    </source>
</evidence>
<dbReference type="EMBL" id="BAVS01000003">
    <property type="protein sequence ID" value="GAE92196.1"/>
    <property type="molecule type" value="Genomic_DNA"/>
</dbReference>
<keyword evidence="3" id="KW-0560">Oxidoreductase</keyword>
<dbReference type="InterPro" id="IPR036812">
    <property type="entry name" value="NAD(P)_OxRdtase_dom_sf"/>
</dbReference>
<dbReference type="GO" id="GO:0016616">
    <property type="term" value="F:oxidoreductase activity, acting on the CH-OH group of donors, NAD or NADP as acceptor"/>
    <property type="evidence" value="ECO:0007669"/>
    <property type="project" value="UniProtKB-ARBA"/>
</dbReference>
<evidence type="ECO:0000313" key="5">
    <source>
        <dbReference type="EMBL" id="GAE92196.1"/>
    </source>
</evidence>
<dbReference type="PANTHER" id="PTHR43827:SF3">
    <property type="entry name" value="NADP-DEPENDENT OXIDOREDUCTASE DOMAIN-CONTAINING PROTEIN"/>
    <property type="match status" value="1"/>
</dbReference>
<dbReference type="eggNOG" id="COG0656">
    <property type="taxonomic scope" value="Bacteria"/>
</dbReference>
<dbReference type="InterPro" id="IPR023210">
    <property type="entry name" value="NADP_OxRdtase_dom"/>
</dbReference>
<dbReference type="Pfam" id="PF00248">
    <property type="entry name" value="Aldo_ket_red"/>
    <property type="match status" value="1"/>
</dbReference>
<accession>W4VGA4</accession>
<gene>
    <name evidence="5" type="ORF">JCM21714_1178</name>
</gene>
<reference evidence="5 6" key="1">
    <citation type="journal article" date="2014" name="Genome Announc.">
        <title>Draft Genome Sequence of the Boron-Tolerant and Moderately Halotolerant Bacterium Gracilibacillus boraciitolerans JCM 21714T.</title>
        <authorList>
            <person name="Ahmed I."/>
            <person name="Oshima K."/>
            <person name="Suda W."/>
            <person name="Kitamura K."/>
            <person name="Iida T."/>
            <person name="Ohmori Y."/>
            <person name="Fujiwara T."/>
            <person name="Hattori M."/>
            <person name="Ohkuma M."/>
        </authorList>
    </citation>
    <scope>NUCLEOTIDE SEQUENCE [LARGE SCALE GENOMIC DNA]</scope>
    <source>
        <strain evidence="5 6">JCM 21714</strain>
    </source>
</reference>
<dbReference type="Proteomes" id="UP000019102">
    <property type="component" value="Unassembled WGS sequence"/>
</dbReference>
<organism evidence="5 6">
    <name type="scientific">Gracilibacillus boraciitolerans JCM 21714</name>
    <dbReference type="NCBI Taxonomy" id="1298598"/>
    <lineage>
        <taxon>Bacteria</taxon>
        <taxon>Bacillati</taxon>
        <taxon>Bacillota</taxon>
        <taxon>Bacilli</taxon>
        <taxon>Bacillales</taxon>
        <taxon>Bacillaceae</taxon>
        <taxon>Gracilibacillus</taxon>
    </lineage>
</organism>
<dbReference type="Gene3D" id="3.20.20.100">
    <property type="entry name" value="NADP-dependent oxidoreductase domain"/>
    <property type="match status" value="1"/>
</dbReference>
<name>W4VGA4_9BACI</name>
<evidence type="ECO:0000259" key="4">
    <source>
        <dbReference type="Pfam" id="PF00248"/>
    </source>
</evidence>
<evidence type="ECO:0000256" key="3">
    <source>
        <dbReference type="ARBA" id="ARBA00023002"/>
    </source>
</evidence>
<feature type="domain" description="NADP-dependent oxidoreductase" evidence="4">
    <location>
        <begin position="2"/>
        <end position="46"/>
    </location>
</feature>
<dbReference type="InterPro" id="IPR020471">
    <property type="entry name" value="AKR"/>
</dbReference>
<evidence type="ECO:0000256" key="1">
    <source>
        <dbReference type="ARBA" id="ARBA00007905"/>
    </source>
</evidence>
<protein>
    <submittedName>
        <fullName evidence="5">Oxidoreductase</fullName>
    </submittedName>
</protein>
<keyword evidence="6" id="KW-1185">Reference proteome</keyword>